<comment type="catalytic activity">
    <reaction evidence="4">
        <text>an aldehyde + NAD(+) + H2O = a carboxylate + NADH + 2 H(+)</text>
        <dbReference type="Rhea" id="RHEA:16185"/>
        <dbReference type="ChEBI" id="CHEBI:15377"/>
        <dbReference type="ChEBI" id="CHEBI:15378"/>
        <dbReference type="ChEBI" id="CHEBI:17478"/>
        <dbReference type="ChEBI" id="CHEBI:29067"/>
        <dbReference type="ChEBI" id="CHEBI:57540"/>
        <dbReference type="ChEBI" id="CHEBI:57945"/>
        <dbReference type="EC" id="1.2.1.3"/>
    </reaction>
</comment>
<evidence type="ECO:0000256" key="2">
    <source>
        <dbReference type="ARBA" id="ARBA00023002"/>
    </source>
</evidence>
<protein>
    <recommendedName>
        <fullName evidence="3">aldehyde dehydrogenase (NAD(+))</fullName>
        <ecNumber evidence="3">1.2.1.3</ecNumber>
    </recommendedName>
</protein>
<feature type="active site" evidence="5">
    <location>
        <position position="253"/>
    </location>
</feature>
<dbReference type="GO" id="GO:0004029">
    <property type="term" value="F:aldehyde dehydrogenase (NAD+) activity"/>
    <property type="evidence" value="ECO:0007669"/>
    <property type="project" value="UniProtKB-EC"/>
</dbReference>
<dbReference type="PANTHER" id="PTHR42804:SF1">
    <property type="entry name" value="ALDEHYDE DEHYDROGENASE-RELATED"/>
    <property type="match status" value="1"/>
</dbReference>
<sequence>MTTIVEHHRILVGGTWAEPATTAVIEVVSPHSGEVIGRVPHAAPDDVDRAVAAARAAFDDGPWPRMSLAERAEIVTRIRDGLLARHKEIAELVTRQNGCPIAISPRGQALSAVAVFTAALAVAQALPAEEERAGLTGPMLVRREPVGVVAAITPWNVPQMLLAAKLAPALLAGCTVIAKPSPEAPLDAYVLAEVCAEAGLPDGVVSILPAGRETGAHLVAHPGVDKVAFTGSAAAGRQIMAAAAENLTRITLELGGKSAAILLEDADLDAAIPDLIAGAFVNNGQACVALTRILVPASRYDETADRLAAAVAALRVGDPLDPTTEIGPLVSEAQRTRVLDYIRLGLDEGAKPLAGGRVPEGLSGWYVEPTLFGDVDNGMRIAREEIFGPVVCLIRYADEDDAVRIANDSPFGLSGAVWAGDVTRGLDVARRIRTGTFTVNCRRFDVAGPFGGYKHSGIGREFGPEGYTAYLETKTVHLPKPPKD</sequence>
<accession>A0AA41QAR8</accession>
<dbReference type="FunFam" id="3.40.605.10:FF:000007">
    <property type="entry name" value="NAD/NADP-dependent betaine aldehyde dehydrogenase"/>
    <property type="match status" value="1"/>
</dbReference>
<evidence type="ECO:0000256" key="3">
    <source>
        <dbReference type="ARBA" id="ARBA00024226"/>
    </source>
</evidence>
<dbReference type="SUPFAM" id="SSF53720">
    <property type="entry name" value="ALDH-like"/>
    <property type="match status" value="1"/>
</dbReference>
<evidence type="ECO:0000259" key="7">
    <source>
        <dbReference type="Pfam" id="PF00171"/>
    </source>
</evidence>
<dbReference type="FunFam" id="3.40.309.10:FF:000009">
    <property type="entry name" value="Aldehyde dehydrogenase A"/>
    <property type="match status" value="1"/>
</dbReference>
<name>A0AA41QAR8_9ACTN</name>
<dbReference type="Gene3D" id="3.40.605.10">
    <property type="entry name" value="Aldehyde Dehydrogenase, Chain A, domain 1"/>
    <property type="match status" value="1"/>
</dbReference>
<evidence type="ECO:0000256" key="4">
    <source>
        <dbReference type="ARBA" id="ARBA00049194"/>
    </source>
</evidence>
<dbReference type="InterPro" id="IPR016163">
    <property type="entry name" value="Ald_DH_C"/>
</dbReference>
<evidence type="ECO:0000256" key="1">
    <source>
        <dbReference type="ARBA" id="ARBA00009986"/>
    </source>
</evidence>
<dbReference type="InterPro" id="IPR029510">
    <property type="entry name" value="Ald_DH_CS_GLU"/>
</dbReference>
<dbReference type="CDD" id="cd07139">
    <property type="entry name" value="ALDH_AldA-Rv0768"/>
    <property type="match status" value="1"/>
</dbReference>
<dbReference type="EMBL" id="JAKFHA010000063">
    <property type="protein sequence ID" value="MCF2533871.1"/>
    <property type="molecule type" value="Genomic_DNA"/>
</dbReference>
<dbReference type="InterPro" id="IPR016161">
    <property type="entry name" value="Ald_DH/histidinol_DH"/>
</dbReference>
<gene>
    <name evidence="8" type="ORF">LZ495_42555</name>
</gene>
<proteinExistence type="inferred from homology"/>
<dbReference type="AlphaFoldDB" id="A0AA41QAR8"/>
<dbReference type="PANTHER" id="PTHR42804">
    <property type="entry name" value="ALDEHYDE DEHYDROGENASE"/>
    <property type="match status" value="1"/>
</dbReference>
<organism evidence="8 9">
    <name type="scientific">Yinghuangia soli</name>
    <dbReference type="NCBI Taxonomy" id="2908204"/>
    <lineage>
        <taxon>Bacteria</taxon>
        <taxon>Bacillati</taxon>
        <taxon>Actinomycetota</taxon>
        <taxon>Actinomycetes</taxon>
        <taxon>Kitasatosporales</taxon>
        <taxon>Streptomycetaceae</taxon>
        <taxon>Yinghuangia</taxon>
    </lineage>
</organism>
<comment type="caution">
    <text evidence="8">The sequence shown here is derived from an EMBL/GenBank/DDBJ whole genome shotgun (WGS) entry which is preliminary data.</text>
</comment>
<dbReference type="Pfam" id="PF00171">
    <property type="entry name" value="Aldedh"/>
    <property type="match status" value="1"/>
</dbReference>
<dbReference type="PROSITE" id="PS00687">
    <property type="entry name" value="ALDEHYDE_DEHYDR_GLU"/>
    <property type="match status" value="1"/>
</dbReference>
<evidence type="ECO:0000313" key="9">
    <source>
        <dbReference type="Proteomes" id="UP001165378"/>
    </source>
</evidence>
<dbReference type="InterPro" id="IPR015590">
    <property type="entry name" value="Aldehyde_DH_dom"/>
</dbReference>
<dbReference type="InterPro" id="IPR016160">
    <property type="entry name" value="Ald_DH_CS_CYS"/>
</dbReference>
<feature type="domain" description="Aldehyde dehydrogenase" evidence="7">
    <location>
        <begin position="16"/>
        <end position="476"/>
    </location>
</feature>
<dbReference type="Gene3D" id="3.40.309.10">
    <property type="entry name" value="Aldehyde Dehydrogenase, Chain A, domain 2"/>
    <property type="match status" value="1"/>
</dbReference>
<evidence type="ECO:0000313" key="8">
    <source>
        <dbReference type="EMBL" id="MCF2533871.1"/>
    </source>
</evidence>
<keyword evidence="9" id="KW-1185">Reference proteome</keyword>
<comment type="similarity">
    <text evidence="1 6">Belongs to the aldehyde dehydrogenase family.</text>
</comment>
<reference evidence="8" key="1">
    <citation type="submission" date="2022-01" db="EMBL/GenBank/DDBJ databases">
        <title>Genome-Based Taxonomic Classification of the Phylum Actinobacteria.</title>
        <authorList>
            <person name="Gao Y."/>
        </authorList>
    </citation>
    <scope>NUCLEOTIDE SEQUENCE</scope>
    <source>
        <strain evidence="8">KLBMP 8922</strain>
    </source>
</reference>
<evidence type="ECO:0000256" key="5">
    <source>
        <dbReference type="PROSITE-ProRule" id="PRU10007"/>
    </source>
</evidence>
<dbReference type="Proteomes" id="UP001165378">
    <property type="component" value="Unassembled WGS sequence"/>
</dbReference>
<dbReference type="EC" id="1.2.1.3" evidence="3"/>
<keyword evidence="2 6" id="KW-0560">Oxidoreductase</keyword>
<evidence type="ECO:0000256" key="6">
    <source>
        <dbReference type="RuleBase" id="RU003345"/>
    </source>
</evidence>
<dbReference type="RefSeq" id="WP_235058634.1">
    <property type="nucleotide sequence ID" value="NZ_JAKFHA010000063.1"/>
</dbReference>
<dbReference type="InterPro" id="IPR016162">
    <property type="entry name" value="Ald_DH_N"/>
</dbReference>
<dbReference type="PROSITE" id="PS00070">
    <property type="entry name" value="ALDEHYDE_DEHYDR_CYS"/>
    <property type="match status" value="1"/>
</dbReference>